<dbReference type="CDD" id="cd07043">
    <property type="entry name" value="STAS_anti-anti-sigma_factors"/>
    <property type="match status" value="1"/>
</dbReference>
<protein>
    <recommendedName>
        <fullName evidence="2">Anti-sigma factor antagonist</fullName>
    </recommendedName>
</protein>
<dbReference type="PANTHER" id="PTHR33495:SF2">
    <property type="entry name" value="ANTI-SIGMA FACTOR ANTAGONIST TM_1081-RELATED"/>
    <property type="match status" value="1"/>
</dbReference>
<evidence type="ECO:0000313" key="4">
    <source>
        <dbReference type="EMBL" id="GHH80519.1"/>
    </source>
</evidence>
<reference evidence="4" key="1">
    <citation type="journal article" date="2014" name="Int. J. Syst. Evol. Microbiol.">
        <title>Complete genome sequence of Corynebacterium casei LMG S-19264T (=DSM 44701T), isolated from a smear-ripened cheese.</title>
        <authorList>
            <consortium name="US DOE Joint Genome Institute (JGI-PGF)"/>
            <person name="Walter F."/>
            <person name="Albersmeier A."/>
            <person name="Kalinowski J."/>
            <person name="Ruckert C."/>
        </authorList>
    </citation>
    <scope>NUCLEOTIDE SEQUENCE</scope>
    <source>
        <strain evidence="4">JCM 4646</strain>
    </source>
</reference>
<reference evidence="4" key="2">
    <citation type="submission" date="2020-09" db="EMBL/GenBank/DDBJ databases">
        <authorList>
            <person name="Sun Q."/>
            <person name="Ohkuma M."/>
        </authorList>
    </citation>
    <scope>NUCLEOTIDE SEQUENCE</scope>
    <source>
        <strain evidence="4">JCM 4646</strain>
    </source>
</reference>
<dbReference type="NCBIfam" id="TIGR00377">
    <property type="entry name" value="ant_ant_sig"/>
    <property type="match status" value="1"/>
</dbReference>
<dbReference type="InterPro" id="IPR002645">
    <property type="entry name" value="STAS_dom"/>
</dbReference>
<dbReference type="PANTHER" id="PTHR33495">
    <property type="entry name" value="ANTI-SIGMA FACTOR ANTAGONIST TM_1081-RELATED-RELATED"/>
    <property type="match status" value="1"/>
</dbReference>
<evidence type="ECO:0000313" key="5">
    <source>
        <dbReference type="Proteomes" id="UP000617734"/>
    </source>
</evidence>
<dbReference type="RefSeq" id="WP_190214156.1">
    <property type="nucleotide sequence ID" value="NZ_BNBO01000047.1"/>
</dbReference>
<accession>A0A919GAS2</accession>
<dbReference type="GeneID" id="95356442"/>
<dbReference type="SUPFAM" id="SSF52091">
    <property type="entry name" value="SpoIIaa-like"/>
    <property type="match status" value="1"/>
</dbReference>
<evidence type="ECO:0000259" key="3">
    <source>
        <dbReference type="PROSITE" id="PS50801"/>
    </source>
</evidence>
<dbReference type="PROSITE" id="PS50801">
    <property type="entry name" value="STAS"/>
    <property type="match status" value="1"/>
</dbReference>
<name>A0A919GAS2_9ACTN</name>
<feature type="domain" description="STAS" evidence="3">
    <location>
        <begin position="21"/>
        <end position="102"/>
    </location>
</feature>
<sequence length="122" mass="12765">MTADAAVPFTATVRESVAGPVVEVAGELDYESAPRLRGVLRRVLAVRPTPTVLVIDLGAVTFCDSAGLNALLQTRLDAERQETAVHLARPTDIVTRVLEITGAAQLFPVDPDIPAGPHTGAG</sequence>
<organism evidence="4 5">
    <name type="scientific">Kitasatospora indigofera</name>
    <dbReference type="NCBI Taxonomy" id="67307"/>
    <lineage>
        <taxon>Bacteria</taxon>
        <taxon>Bacillati</taxon>
        <taxon>Actinomycetota</taxon>
        <taxon>Actinomycetes</taxon>
        <taxon>Kitasatosporales</taxon>
        <taxon>Streptomycetaceae</taxon>
        <taxon>Kitasatospora</taxon>
    </lineage>
</organism>
<evidence type="ECO:0000256" key="2">
    <source>
        <dbReference type="RuleBase" id="RU003749"/>
    </source>
</evidence>
<proteinExistence type="inferred from homology"/>
<gene>
    <name evidence="4" type="primary">rsbV</name>
    <name evidence="4" type="ORF">GCM10018781_61250</name>
</gene>
<evidence type="ECO:0000256" key="1">
    <source>
        <dbReference type="ARBA" id="ARBA00009013"/>
    </source>
</evidence>
<dbReference type="Pfam" id="PF01740">
    <property type="entry name" value="STAS"/>
    <property type="match status" value="1"/>
</dbReference>
<comment type="similarity">
    <text evidence="1 2">Belongs to the anti-sigma-factor antagonist family.</text>
</comment>
<dbReference type="Proteomes" id="UP000617734">
    <property type="component" value="Unassembled WGS sequence"/>
</dbReference>
<keyword evidence="5" id="KW-1185">Reference proteome</keyword>
<dbReference type="GO" id="GO:0043856">
    <property type="term" value="F:anti-sigma factor antagonist activity"/>
    <property type="evidence" value="ECO:0007669"/>
    <property type="project" value="InterPro"/>
</dbReference>
<dbReference type="AlphaFoldDB" id="A0A919GAS2"/>
<dbReference type="InterPro" id="IPR003658">
    <property type="entry name" value="Anti-sigma_ant"/>
</dbReference>
<dbReference type="Gene3D" id="3.30.750.24">
    <property type="entry name" value="STAS domain"/>
    <property type="match status" value="1"/>
</dbReference>
<dbReference type="EMBL" id="BNBO01000047">
    <property type="protein sequence ID" value="GHH80519.1"/>
    <property type="molecule type" value="Genomic_DNA"/>
</dbReference>
<dbReference type="InterPro" id="IPR036513">
    <property type="entry name" value="STAS_dom_sf"/>
</dbReference>
<comment type="caution">
    <text evidence="4">The sequence shown here is derived from an EMBL/GenBank/DDBJ whole genome shotgun (WGS) entry which is preliminary data.</text>
</comment>